<evidence type="ECO:0000256" key="1">
    <source>
        <dbReference type="SAM" id="MobiDB-lite"/>
    </source>
</evidence>
<reference evidence="2 3" key="1">
    <citation type="submission" date="2019-03" db="EMBL/GenBank/DDBJ databases">
        <title>First draft genome of Liparis tanakae, snailfish: a comprehensive survey of snailfish specific genes.</title>
        <authorList>
            <person name="Kim W."/>
            <person name="Song I."/>
            <person name="Jeong J.-H."/>
            <person name="Kim D."/>
            <person name="Kim S."/>
            <person name="Ryu S."/>
            <person name="Song J.Y."/>
            <person name="Lee S.K."/>
        </authorList>
    </citation>
    <scope>NUCLEOTIDE SEQUENCE [LARGE SCALE GENOMIC DNA]</scope>
    <source>
        <tissue evidence="2">Muscle</tissue>
    </source>
</reference>
<feature type="region of interest" description="Disordered" evidence="1">
    <location>
        <begin position="42"/>
        <end position="76"/>
    </location>
</feature>
<feature type="compositionally biased region" description="Basic and acidic residues" evidence="1">
    <location>
        <begin position="53"/>
        <end position="64"/>
    </location>
</feature>
<keyword evidence="3" id="KW-1185">Reference proteome</keyword>
<dbReference type="EMBL" id="SRLO01000030">
    <property type="protein sequence ID" value="TNN83868.1"/>
    <property type="molecule type" value="Genomic_DNA"/>
</dbReference>
<gene>
    <name evidence="2" type="ORF">EYF80_005739</name>
</gene>
<name>A0A4Z2J2C1_9TELE</name>
<evidence type="ECO:0000313" key="3">
    <source>
        <dbReference type="Proteomes" id="UP000314294"/>
    </source>
</evidence>
<accession>A0A4Z2J2C1</accession>
<sequence>MTTPTHSISNDCVSTTALGSLFEEPVPDVQVYCQAVQERKHAKQPPVLPGAQRDGDRSVEEHHAPGNNLPSTSPPEVVCRCGPGSTHSEEACSCFLPCSLPSISVLFSIVAEVQQMQSEGDPSACALRHTCTDGRVANASRLSLDQKHTHPLRRVELILTDSLFTCI</sequence>
<protein>
    <submittedName>
        <fullName evidence="2">Uncharacterized protein</fullName>
    </submittedName>
</protein>
<comment type="caution">
    <text evidence="2">The sequence shown here is derived from an EMBL/GenBank/DDBJ whole genome shotgun (WGS) entry which is preliminary data.</text>
</comment>
<dbReference type="Proteomes" id="UP000314294">
    <property type="component" value="Unassembled WGS sequence"/>
</dbReference>
<evidence type="ECO:0000313" key="2">
    <source>
        <dbReference type="EMBL" id="TNN83868.1"/>
    </source>
</evidence>
<dbReference type="AlphaFoldDB" id="A0A4Z2J2C1"/>
<organism evidence="2 3">
    <name type="scientific">Liparis tanakae</name>
    <name type="common">Tanaka's snailfish</name>
    <dbReference type="NCBI Taxonomy" id="230148"/>
    <lineage>
        <taxon>Eukaryota</taxon>
        <taxon>Metazoa</taxon>
        <taxon>Chordata</taxon>
        <taxon>Craniata</taxon>
        <taxon>Vertebrata</taxon>
        <taxon>Euteleostomi</taxon>
        <taxon>Actinopterygii</taxon>
        <taxon>Neopterygii</taxon>
        <taxon>Teleostei</taxon>
        <taxon>Neoteleostei</taxon>
        <taxon>Acanthomorphata</taxon>
        <taxon>Eupercaria</taxon>
        <taxon>Perciformes</taxon>
        <taxon>Cottioidei</taxon>
        <taxon>Cottales</taxon>
        <taxon>Liparidae</taxon>
        <taxon>Liparis</taxon>
    </lineage>
</organism>
<proteinExistence type="predicted"/>